<sequence length="131" mass="15093">MISHTGIVAAITTLVASITTNIAIFSAYQANGGITLDWDNIPEEFKSHEGYTGEDPVKKQQYELYKRWGSSVVWYLYSARCPEVDQLDETRKKQCEQHRKDYYDAPEVKNAKASLKELQDHYTAITKRRET</sequence>
<evidence type="ECO:0000313" key="2">
    <source>
        <dbReference type="Proteomes" id="UP000006502"/>
    </source>
</evidence>
<reference evidence="2" key="2">
    <citation type="submission" date="2012-07" db="EMBL/GenBank/DDBJ databases">
        <title>Complete genome sequence of 'Candidatus Mycoplasma haemolamae'.</title>
        <authorList>
            <person name="Guimaraes A.M.S."/>
            <person name="Toth B."/>
            <person name="Santos A.P."/>
            <person name="Nascimento N.C."/>
            <person name="Sojka J.E."/>
            <person name="Messick J.B."/>
        </authorList>
    </citation>
    <scope>NUCLEOTIDE SEQUENCE [LARGE SCALE GENOMIC DNA]</scope>
    <source>
        <strain evidence="2">Purdue</strain>
    </source>
</reference>
<reference evidence="1 2" key="1">
    <citation type="journal article" date="2012" name="J. Bacteriol.">
        <title>Genome Sequence of "Candidatus Mycoplasma haemolamae" Strain Purdue, a Red Blood Cell Pathogen of Alpacas (Vicugna pacos) and Llamas (Lama glama).</title>
        <authorList>
            <person name="Guimaraes A.M."/>
            <person name="Toth B."/>
            <person name="Santos A.P."/>
            <person name="do Nascimento N.C."/>
            <person name="Kritchevsky J.E."/>
            <person name="Messick J.B."/>
        </authorList>
    </citation>
    <scope>NUCLEOTIDE SEQUENCE [LARGE SCALE GENOMIC DNA]</scope>
    <source>
        <strain evidence="1 2">Purdue</strain>
    </source>
</reference>
<dbReference type="HOGENOM" id="CLU_157200_0_0_14"/>
<dbReference type="PATRIC" id="fig|1212765.3.peg.986"/>
<dbReference type="EMBL" id="CP003731">
    <property type="protein sequence ID" value="AFO52449.1"/>
    <property type="molecule type" value="Genomic_DNA"/>
</dbReference>
<dbReference type="AlphaFoldDB" id="I7CKQ8"/>
<gene>
    <name evidence="1" type="ordered locus">MHLP_04345</name>
</gene>
<evidence type="ECO:0000313" key="1">
    <source>
        <dbReference type="EMBL" id="AFO52449.1"/>
    </source>
</evidence>
<dbReference type="KEGG" id="mhl:MHLP_04345"/>
<accession>I7CKQ8</accession>
<keyword evidence="2" id="KW-1185">Reference proteome</keyword>
<dbReference type="Proteomes" id="UP000006502">
    <property type="component" value="Chromosome"/>
</dbReference>
<name>I7CKQ8_MYCHA</name>
<protein>
    <submittedName>
        <fullName evidence="1">Uncharacterized protein</fullName>
    </submittedName>
</protein>
<proteinExistence type="predicted"/>
<organism evidence="1 2">
    <name type="scientific">Mycoplasma haematolamae (strain Purdue)</name>
    <dbReference type="NCBI Taxonomy" id="1212765"/>
    <lineage>
        <taxon>Bacteria</taxon>
        <taxon>Bacillati</taxon>
        <taxon>Mycoplasmatota</taxon>
        <taxon>Mollicutes</taxon>
        <taxon>Mycoplasmataceae</taxon>
        <taxon>Mycoplasma</taxon>
    </lineage>
</organism>
<dbReference type="STRING" id="1212765.MHLP_04345"/>